<sequence>MPLALVATSHSPLLAHADLDPEVSAELEATFEQARRFAADFDPDVVVSFGPDHYNGFFYNLMPAFCVGYGAESIGDYGSQAGRLDVPEDLAKGLAEAVIGDGVDLAVSLDMQVDHGAVQPMEILFGDIRAKPVVPVFVNSVAPPFTPLARVRRLGEAVGRYLAGQDRKVLLIASGGLSHDPPVPRLDTATAQQRTMLLGQGGPITPEARQARQQRVIDTAKEFAAGTATIQDLAPEWDRELMAILASGDLSPLDAWTPEEMTRIAGNSSHEVRTWIAAYAALAAAGPYEVRHSYYRPIRELIAGFGLTTVESRAHH</sequence>
<evidence type="ECO:0000256" key="2">
    <source>
        <dbReference type="ARBA" id="ARBA00001843"/>
    </source>
</evidence>
<reference evidence="12 13" key="1">
    <citation type="submission" date="2019-02" db="EMBL/GenBank/DDBJ databases">
        <title>Sequencing the genomes of 1000 actinobacteria strains.</title>
        <authorList>
            <person name="Klenk H.-P."/>
        </authorList>
    </citation>
    <scope>NUCLEOTIDE SEQUENCE [LARGE SCALE GENOMIC DNA]</scope>
    <source>
        <strain evidence="12 13">DSM 45779</strain>
    </source>
</reference>
<evidence type="ECO:0000313" key="13">
    <source>
        <dbReference type="Proteomes" id="UP000291591"/>
    </source>
</evidence>
<dbReference type="NCBIfam" id="NF009910">
    <property type="entry name" value="PRK13370.1-4"/>
    <property type="match status" value="1"/>
</dbReference>
<dbReference type="GO" id="GO:0047070">
    <property type="term" value="F:3-carboxyethylcatechol 2,3-dioxygenase activity"/>
    <property type="evidence" value="ECO:0007669"/>
    <property type="project" value="UniProtKB-UniRule"/>
</dbReference>
<evidence type="ECO:0000256" key="7">
    <source>
        <dbReference type="ARBA" id="ARBA00022964"/>
    </source>
</evidence>
<comment type="catalytic activity">
    <reaction evidence="2 10">
        <text>3-(2,3-dihydroxyphenyl)propanoate + O2 = (2Z,4E)-2-hydroxy-6-oxonona-2,4-dienedioate + H(+)</text>
        <dbReference type="Rhea" id="RHEA:23840"/>
        <dbReference type="ChEBI" id="CHEBI:15378"/>
        <dbReference type="ChEBI" id="CHEBI:15379"/>
        <dbReference type="ChEBI" id="CHEBI:46951"/>
        <dbReference type="ChEBI" id="CHEBI:66887"/>
        <dbReference type="EC" id="1.13.11.16"/>
    </reaction>
</comment>
<dbReference type="Proteomes" id="UP000291591">
    <property type="component" value="Unassembled WGS sequence"/>
</dbReference>
<dbReference type="InterPro" id="IPR023789">
    <property type="entry name" value="DHPP/DHXA_dioxygenase"/>
</dbReference>
<keyword evidence="8 10" id="KW-0560">Oxidoreductase</keyword>
<dbReference type="GO" id="GO:0019380">
    <property type="term" value="P:3-phenylpropionate catabolic process"/>
    <property type="evidence" value="ECO:0007669"/>
    <property type="project" value="UniProtKB-UniRule"/>
</dbReference>
<proteinExistence type="inferred from homology"/>
<dbReference type="GO" id="GO:0008198">
    <property type="term" value="F:ferrous iron binding"/>
    <property type="evidence" value="ECO:0007669"/>
    <property type="project" value="InterPro"/>
</dbReference>
<keyword evidence="7 10" id="KW-0223">Dioxygenase</keyword>
<comment type="caution">
    <text evidence="12">The sequence shown here is derived from an EMBL/GenBank/DDBJ whole genome shotgun (WGS) entry which is preliminary data.</text>
</comment>
<comment type="cofactor">
    <cofactor evidence="10">
        <name>Fe(2+)</name>
        <dbReference type="ChEBI" id="CHEBI:29033"/>
    </cofactor>
</comment>
<evidence type="ECO:0000256" key="6">
    <source>
        <dbReference type="ARBA" id="ARBA00022797"/>
    </source>
</evidence>
<dbReference type="EMBL" id="SHKL01000001">
    <property type="protein sequence ID" value="RZT87309.1"/>
    <property type="molecule type" value="Genomic_DNA"/>
</dbReference>
<evidence type="ECO:0000259" key="11">
    <source>
        <dbReference type="Pfam" id="PF02900"/>
    </source>
</evidence>
<dbReference type="CDD" id="cd07365">
    <property type="entry name" value="MhpB_like"/>
    <property type="match status" value="1"/>
</dbReference>
<comment type="catalytic activity">
    <reaction evidence="1 10">
        <text>(2E)-3-(2,3-dihydroxyphenyl)prop-2-enoate + O2 = (2Z,4E,7E)-2-hydroxy-6-oxonona-2,4,7-trienedioate + H(+)</text>
        <dbReference type="Rhea" id="RHEA:25054"/>
        <dbReference type="ChEBI" id="CHEBI:15378"/>
        <dbReference type="ChEBI" id="CHEBI:15379"/>
        <dbReference type="ChEBI" id="CHEBI:58642"/>
        <dbReference type="ChEBI" id="CHEBI:66888"/>
        <dbReference type="EC" id="1.13.11.16"/>
    </reaction>
</comment>
<evidence type="ECO:0000256" key="5">
    <source>
        <dbReference type="ARBA" id="ARBA00011881"/>
    </source>
</evidence>
<feature type="active site" description="Proton donor" evidence="10">
    <location>
        <position position="115"/>
    </location>
</feature>
<comment type="similarity">
    <text evidence="4 10">Belongs to the LigB/MhpB extradiol dioxygenase family.</text>
</comment>
<gene>
    <name evidence="10" type="primary">mhpB</name>
    <name evidence="12" type="ORF">EV383_4222</name>
</gene>
<keyword evidence="6 10" id="KW-0058">Aromatic hydrocarbons catabolism</keyword>
<dbReference type="InterPro" id="IPR004183">
    <property type="entry name" value="Xdiol_dOase_suB"/>
</dbReference>
<feature type="domain" description="Extradiol ring-cleavage dioxygenase class III enzyme subunit B" evidence="11">
    <location>
        <begin position="6"/>
        <end position="305"/>
    </location>
</feature>
<dbReference type="UniPathway" id="UPA00714"/>
<evidence type="ECO:0000256" key="1">
    <source>
        <dbReference type="ARBA" id="ARBA00001748"/>
    </source>
</evidence>
<comment type="pathway">
    <text evidence="3 10">Aromatic compound metabolism; 3-phenylpropanoate degradation.</text>
</comment>
<keyword evidence="9 10" id="KW-0408">Iron</keyword>
<comment type="subunit">
    <text evidence="5 10">Homotetramer.</text>
</comment>
<organism evidence="12 13">
    <name type="scientific">Pseudonocardia sediminis</name>
    <dbReference type="NCBI Taxonomy" id="1397368"/>
    <lineage>
        <taxon>Bacteria</taxon>
        <taxon>Bacillati</taxon>
        <taxon>Actinomycetota</taxon>
        <taxon>Actinomycetes</taxon>
        <taxon>Pseudonocardiales</taxon>
        <taxon>Pseudonocardiaceae</taxon>
        <taxon>Pseudonocardia</taxon>
    </lineage>
</organism>
<dbReference type="RefSeq" id="WP_130291478.1">
    <property type="nucleotide sequence ID" value="NZ_SHKL01000001.1"/>
</dbReference>
<name>A0A4Q7V3Y5_PSEST</name>
<dbReference type="HAMAP" id="MF_01653">
    <property type="entry name" value="MhpB"/>
    <property type="match status" value="1"/>
</dbReference>
<evidence type="ECO:0000256" key="10">
    <source>
        <dbReference type="HAMAP-Rule" id="MF_01653"/>
    </source>
</evidence>
<protein>
    <recommendedName>
        <fullName evidence="10">2,3-dihydroxyphenylpropionate/2,3-dihydroxicinnamic acid 1,2-dioxygenase</fullName>
        <ecNumber evidence="10">1.13.11.16</ecNumber>
    </recommendedName>
    <alternativeName>
        <fullName evidence="10">3-carboxyethylcatechol 2,3-dioxygenase</fullName>
    </alternativeName>
</protein>
<keyword evidence="13" id="KW-1185">Reference proteome</keyword>
<accession>A0A4Q7V3Y5</accession>
<dbReference type="Pfam" id="PF02900">
    <property type="entry name" value="LigB"/>
    <property type="match status" value="1"/>
</dbReference>
<comment type="function">
    <text evidence="10">Catalyzes the non-heme iron(II)-dependent oxidative cleavage of 2,3-dihydroxyphenylpropionic acid and 2,3-dihydroxicinnamic acid into 2-hydroxy-6-ketononadienedioate and 2-hydroxy-6-ketononatrienedioate, respectively.</text>
</comment>
<dbReference type="AlphaFoldDB" id="A0A4Q7V3Y5"/>
<evidence type="ECO:0000313" key="12">
    <source>
        <dbReference type="EMBL" id="RZT87309.1"/>
    </source>
</evidence>
<dbReference type="EC" id="1.13.11.16" evidence="10"/>
<feature type="active site" description="Proton acceptor" evidence="10">
    <location>
        <position position="179"/>
    </location>
</feature>
<dbReference type="Gene3D" id="3.40.830.10">
    <property type="entry name" value="LigB-like"/>
    <property type="match status" value="1"/>
</dbReference>
<evidence type="ECO:0000256" key="3">
    <source>
        <dbReference type="ARBA" id="ARBA00005207"/>
    </source>
</evidence>
<dbReference type="OrthoDB" id="8673673at2"/>
<evidence type="ECO:0000256" key="9">
    <source>
        <dbReference type="ARBA" id="ARBA00023004"/>
    </source>
</evidence>
<evidence type="ECO:0000256" key="8">
    <source>
        <dbReference type="ARBA" id="ARBA00023002"/>
    </source>
</evidence>
<evidence type="ECO:0000256" key="4">
    <source>
        <dbReference type="ARBA" id="ARBA00007030"/>
    </source>
</evidence>
<dbReference type="SUPFAM" id="SSF53213">
    <property type="entry name" value="LigB-like"/>
    <property type="match status" value="1"/>
</dbReference>